<dbReference type="AlphaFoldDB" id="A0A151U2X9"/>
<proteinExistence type="predicted"/>
<dbReference type="EMBL" id="CM003604">
    <property type="protein sequence ID" value="KYP73614.1"/>
    <property type="molecule type" value="Genomic_DNA"/>
</dbReference>
<reference evidence="1 2" key="1">
    <citation type="journal article" date="2012" name="Nat. Biotechnol.">
        <title>Draft genome sequence of pigeonpea (Cajanus cajan), an orphan legume crop of resource-poor farmers.</title>
        <authorList>
            <person name="Varshney R.K."/>
            <person name="Chen W."/>
            <person name="Li Y."/>
            <person name="Bharti A.K."/>
            <person name="Saxena R.K."/>
            <person name="Schlueter J.A."/>
            <person name="Donoghue M.T."/>
            <person name="Azam S."/>
            <person name="Fan G."/>
            <person name="Whaley A.M."/>
            <person name="Farmer A.D."/>
            <person name="Sheridan J."/>
            <person name="Iwata A."/>
            <person name="Tuteja R."/>
            <person name="Penmetsa R.V."/>
            <person name="Wu W."/>
            <person name="Upadhyaya H.D."/>
            <person name="Yang S.P."/>
            <person name="Shah T."/>
            <person name="Saxena K.B."/>
            <person name="Michael T."/>
            <person name="McCombie W.R."/>
            <person name="Yang B."/>
            <person name="Zhang G."/>
            <person name="Yang H."/>
            <person name="Wang J."/>
            <person name="Spillane C."/>
            <person name="Cook D.R."/>
            <person name="May G.D."/>
            <person name="Xu X."/>
            <person name="Jackson S.A."/>
        </authorList>
    </citation>
    <scope>NUCLEOTIDE SEQUENCE [LARGE SCALE GENOMIC DNA]</scope>
    <source>
        <strain evidence="2">cv. Asha</strain>
    </source>
</reference>
<accession>A0A151U2X9</accession>
<organism evidence="1 2">
    <name type="scientific">Cajanus cajan</name>
    <name type="common">Pigeon pea</name>
    <name type="synonym">Cajanus indicus</name>
    <dbReference type="NCBI Taxonomy" id="3821"/>
    <lineage>
        <taxon>Eukaryota</taxon>
        <taxon>Viridiplantae</taxon>
        <taxon>Streptophyta</taxon>
        <taxon>Embryophyta</taxon>
        <taxon>Tracheophyta</taxon>
        <taxon>Spermatophyta</taxon>
        <taxon>Magnoliopsida</taxon>
        <taxon>eudicotyledons</taxon>
        <taxon>Gunneridae</taxon>
        <taxon>Pentapetalae</taxon>
        <taxon>rosids</taxon>
        <taxon>fabids</taxon>
        <taxon>Fabales</taxon>
        <taxon>Fabaceae</taxon>
        <taxon>Papilionoideae</taxon>
        <taxon>50 kb inversion clade</taxon>
        <taxon>NPAAA clade</taxon>
        <taxon>indigoferoid/millettioid clade</taxon>
        <taxon>Phaseoleae</taxon>
        <taxon>Cajanus</taxon>
    </lineage>
</organism>
<evidence type="ECO:0000313" key="1">
    <source>
        <dbReference type="EMBL" id="KYP73614.1"/>
    </source>
</evidence>
<protein>
    <submittedName>
        <fullName evidence="1">Uncharacterized protein</fullName>
    </submittedName>
</protein>
<sequence length="88" mass="10168">MIPVEVGEPSFRRKHFHEESNDGIIRAELDVVDETREKAQIVAEACKQRMTRRFNSTLKPRNFQEGDLVWTATGSAWRNPTERKLAAN</sequence>
<keyword evidence="2" id="KW-1185">Reference proteome</keyword>
<dbReference type="Proteomes" id="UP000075243">
    <property type="component" value="Chromosome 2"/>
</dbReference>
<name>A0A151U2X9_CAJCA</name>
<dbReference type="Gramene" id="C.cajan_06091.t">
    <property type="protein sequence ID" value="C.cajan_06091.t.cds1"/>
    <property type="gene ID" value="C.cajan_06091"/>
</dbReference>
<gene>
    <name evidence="1" type="ORF">KK1_006258</name>
</gene>
<evidence type="ECO:0000313" key="2">
    <source>
        <dbReference type="Proteomes" id="UP000075243"/>
    </source>
</evidence>